<dbReference type="Gene3D" id="3.10.580.10">
    <property type="entry name" value="CBS-domain"/>
    <property type="match status" value="2"/>
</dbReference>
<keyword evidence="1" id="KW-0129">CBS domain</keyword>
<dbReference type="Pfam" id="PF00571">
    <property type="entry name" value="CBS"/>
    <property type="match status" value="2"/>
</dbReference>
<feature type="domain" description="CBS" evidence="4">
    <location>
        <begin position="244"/>
        <end position="303"/>
    </location>
</feature>
<dbReference type="Proteomes" id="UP000292639">
    <property type="component" value="Unassembled WGS sequence"/>
</dbReference>
<dbReference type="PANTHER" id="PTHR33741:SF5">
    <property type="entry name" value="TRANSMEMBRANE PROTEIN DDB_G0269096-RELATED"/>
    <property type="match status" value="1"/>
</dbReference>
<evidence type="ECO:0000259" key="4">
    <source>
        <dbReference type="PROSITE" id="PS51371"/>
    </source>
</evidence>
<feature type="region of interest" description="Disordered" evidence="2">
    <location>
        <begin position="174"/>
        <end position="198"/>
    </location>
</feature>
<organism evidence="5 6">
    <name type="scientific">Stutzerimonas kirkiae</name>
    <dbReference type="NCBI Taxonomy" id="2211392"/>
    <lineage>
        <taxon>Bacteria</taxon>
        <taxon>Pseudomonadati</taxon>
        <taxon>Pseudomonadota</taxon>
        <taxon>Gammaproteobacteria</taxon>
        <taxon>Pseudomonadales</taxon>
        <taxon>Pseudomonadaceae</taxon>
        <taxon>Stutzerimonas</taxon>
    </lineage>
</organism>
<dbReference type="InterPro" id="IPR058581">
    <property type="entry name" value="TM_HPP"/>
</dbReference>
<protein>
    <submittedName>
        <fullName evidence="5">HPP family protein</fullName>
    </submittedName>
</protein>
<gene>
    <name evidence="5" type="ORF">DNJ96_07665</name>
</gene>
<dbReference type="PANTHER" id="PTHR33741">
    <property type="entry name" value="TRANSMEMBRANE PROTEIN DDB_G0269096-RELATED"/>
    <property type="match status" value="1"/>
</dbReference>
<keyword evidence="6" id="KW-1185">Reference proteome</keyword>
<accession>A0A4Q9RCV4</accession>
<dbReference type="SUPFAM" id="SSF54631">
    <property type="entry name" value="CBS-domain pair"/>
    <property type="match status" value="1"/>
</dbReference>
<keyword evidence="3" id="KW-0812">Transmembrane</keyword>
<comment type="caution">
    <text evidence="5">The sequence shown here is derived from an EMBL/GenBank/DDBJ whole genome shotgun (WGS) entry which is preliminary data.</text>
</comment>
<dbReference type="SMART" id="SM00116">
    <property type="entry name" value="CBS"/>
    <property type="match status" value="2"/>
</dbReference>
<proteinExistence type="predicted"/>
<feature type="transmembrane region" description="Helical" evidence="3">
    <location>
        <begin position="52"/>
        <end position="71"/>
    </location>
</feature>
<dbReference type="CDD" id="cd04600">
    <property type="entry name" value="CBS_pair_HPP_assoc"/>
    <property type="match status" value="1"/>
</dbReference>
<reference evidence="5 6" key="1">
    <citation type="submission" date="2018-06" db="EMBL/GenBank/DDBJ databases">
        <title>Three novel Pseudomonas species isolated from symptomatic oak.</title>
        <authorList>
            <person name="Bueno-Gonzalez V."/>
            <person name="Brady C."/>
        </authorList>
    </citation>
    <scope>NUCLEOTIDE SEQUENCE [LARGE SCALE GENOMIC DNA]</scope>
    <source>
        <strain evidence="5 6">P17C</strain>
    </source>
</reference>
<feature type="transmembrane region" description="Helical" evidence="3">
    <location>
        <begin position="146"/>
        <end position="164"/>
    </location>
</feature>
<keyword evidence="3" id="KW-0472">Membrane</keyword>
<dbReference type="InterPro" id="IPR007065">
    <property type="entry name" value="HPP"/>
</dbReference>
<evidence type="ECO:0000313" key="5">
    <source>
        <dbReference type="EMBL" id="TBU97723.1"/>
    </source>
</evidence>
<dbReference type="InterPro" id="IPR046342">
    <property type="entry name" value="CBS_dom_sf"/>
</dbReference>
<sequence>MPTALLDWFRSFFPDVQAAHPREWLRALCGASLGVALVLSLGSWLFGMPVALLVIAPAGASAVVLFCAPSSTFSQPWSVLAGSVLATLVGEALGHSGLAPVLAAVLAIALTLLGQFWLRCLHPPGGALVLVASISSAQAQQVGFELTYTVMFNSLLLIALALLYNNLTGHTYPRAWPGRKHPHQTADPSPAERNSPSQDDIERALDEFGSHVDVTREDLARLIRQTEKHALRRSMGEVLAAEIMSRDVLHGTPDTFIEQAWRQLKEHRLRAMPVVEEGSGRLLGIVTLVDLLKHFQPRQGRLSFGQLRYLRGTKLRSVMTTPAIAAREDTHMVELVSMLCDDGLHCLPVTDAEGRLVGMLTQTDLIAALYRNWLQGAVIPD</sequence>
<feature type="transmembrane region" description="Helical" evidence="3">
    <location>
        <begin position="24"/>
        <end position="45"/>
    </location>
</feature>
<dbReference type="EMBL" id="QJUP01000008">
    <property type="protein sequence ID" value="TBU97723.1"/>
    <property type="molecule type" value="Genomic_DNA"/>
</dbReference>
<dbReference type="InterPro" id="IPR000644">
    <property type="entry name" value="CBS_dom"/>
</dbReference>
<keyword evidence="3" id="KW-1133">Transmembrane helix</keyword>
<evidence type="ECO:0000313" key="6">
    <source>
        <dbReference type="Proteomes" id="UP000292639"/>
    </source>
</evidence>
<feature type="transmembrane region" description="Helical" evidence="3">
    <location>
        <begin position="101"/>
        <end position="118"/>
    </location>
</feature>
<evidence type="ECO:0000256" key="1">
    <source>
        <dbReference type="PROSITE-ProRule" id="PRU00703"/>
    </source>
</evidence>
<dbReference type="AlphaFoldDB" id="A0A4Q9RCV4"/>
<dbReference type="RefSeq" id="WP_131183516.1">
    <property type="nucleotide sequence ID" value="NZ_QJUO01000004.1"/>
</dbReference>
<evidence type="ECO:0000256" key="3">
    <source>
        <dbReference type="SAM" id="Phobius"/>
    </source>
</evidence>
<dbReference type="Pfam" id="PF04982">
    <property type="entry name" value="TM_HPP"/>
    <property type="match status" value="1"/>
</dbReference>
<evidence type="ECO:0000256" key="2">
    <source>
        <dbReference type="SAM" id="MobiDB-lite"/>
    </source>
</evidence>
<dbReference type="PROSITE" id="PS51371">
    <property type="entry name" value="CBS"/>
    <property type="match status" value="2"/>
</dbReference>
<feature type="domain" description="CBS" evidence="4">
    <location>
        <begin position="319"/>
        <end position="378"/>
    </location>
</feature>
<name>A0A4Q9RCV4_9GAMM</name>